<feature type="transmembrane region" description="Helical" evidence="8">
    <location>
        <begin position="209"/>
        <end position="227"/>
    </location>
</feature>
<sequence length="515" mass="60514">MNKILKFRYHNLIVLLFFSLFALLLPIGNVPLFDLDEGAFSEATREMLLNKNFLTIYLNGELRFDKPILIYWFQALSVSIFGLNEFALRIPSVIFSLLWLSAIYLFTNRYFNEKTALYTSIIFLSSLQINIITKAATADALLNMFIVLSMFSFYHYFKTKNINYLYYTFTFIGFGVLTKGPIAILVPLACTLIFLLIKKEFLFWIKSVFNIKGLLIFLVIALPWYILEYLDQGQLFIDGFFLKHNLSRFNSTFEGHSGTYFYFIPVLIFGLLPFSTLVIKTLTKIKTYLNNDINLFLFIWFIFVFIFFSFSNTKLPHYIIYGYTPLFILMGIVFNEYLKQENKKVFLVLFLPLLFFLTIFLFLPNLLQMIPIKDKFVNSIEDEIIEVLDIYFQVKLCILIILTLFIFKIKLIKLENKFLLISFIFVISVNYIIVPVVGKIQQEPIKNIALYAKENKLKINMYKMNNPSFNLYSQSLVKKGAPKKGEYILTKKIYLKDFNKYTTIKEEMGIVLIKY</sequence>
<organism evidence="10 11">
    <name type="scientific">Arcobacter arenosus</name>
    <dbReference type="NCBI Taxonomy" id="2576037"/>
    <lineage>
        <taxon>Bacteria</taxon>
        <taxon>Pseudomonadati</taxon>
        <taxon>Campylobacterota</taxon>
        <taxon>Epsilonproteobacteria</taxon>
        <taxon>Campylobacterales</taxon>
        <taxon>Arcobacteraceae</taxon>
        <taxon>Arcobacter</taxon>
    </lineage>
</organism>
<dbReference type="GO" id="GO:0009103">
    <property type="term" value="P:lipopolysaccharide biosynthetic process"/>
    <property type="evidence" value="ECO:0007669"/>
    <property type="project" value="UniProtKB-ARBA"/>
</dbReference>
<feature type="transmembrane region" description="Helical" evidence="8">
    <location>
        <begin position="295"/>
        <end position="312"/>
    </location>
</feature>
<feature type="transmembrane region" description="Helical" evidence="8">
    <location>
        <begin position="140"/>
        <end position="157"/>
    </location>
</feature>
<comment type="caution">
    <text evidence="10">The sequence shown here is derived from an EMBL/GenBank/DDBJ whole genome shotgun (WGS) entry which is preliminary data.</text>
</comment>
<evidence type="ECO:0000256" key="7">
    <source>
        <dbReference type="ARBA" id="ARBA00023136"/>
    </source>
</evidence>
<feature type="transmembrane region" description="Helical" evidence="8">
    <location>
        <begin position="260"/>
        <end position="283"/>
    </location>
</feature>
<keyword evidence="5 8" id="KW-0812">Transmembrane</keyword>
<evidence type="ECO:0000256" key="3">
    <source>
        <dbReference type="ARBA" id="ARBA00022676"/>
    </source>
</evidence>
<accession>A0A5R8XYQ7</accession>
<dbReference type="PANTHER" id="PTHR33908:SF3">
    <property type="entry name" value="UNDECAPRENYL PHOSPHATE-ALPHA-4-AMINO-4-DEOXY-L-ARABINOSE ARABINOSYL TRANSFERASE"/>
    <property type="match status" value="1"/>
</dbReference>
<evidence type="ECO:0000256" key="5">
    <source>
        <dbReference type="ARBA" id="ARBA00022692"/>
    </source>
</evidence>
<keyword evidence="4 10" id="KW-0808">Transferase</keyword>
<evidence type="ECO:0000313" key="10">
    <source>
        <dbReference type="EMBL" id="TLP36248.1"/>
    </source>
</evidence>
<dbReference type="GO" id="GO:0010041">
    <property type="term" value="P:response to iron(III) ion"/>
    <property type="evidence" value="ECO:0007669"/>
    <property type="project" value="TreeGrafter"/>
</dbReference>
<keyword evidence="11" id="KW-1185">Reference proteome</keyword>
<feature type="transmembrane region" description="Helical" evidence="8">
    <location>
        <begin position="345"/>
        <end position="370"/>
    </location>
</feature>
<keyword evidence="2" id="KW-1003">Cell membrane</keyword>
<comment type="subcellular location">
    <subcellularLocation>
        <location evidence="1">Cell membrane</location>
        <topology evidence="1">Multi-pass membrane protein</topology>
    </subcellularLocation>
</comment>
<dbReference type="EMBL" id="VANU01000006">
    <property type="protein sequence ID" value="TLP36248.1"/>
    <property type="molecule type" value="Genomic_DNA"/>
</dbReference>
<feature type="transmembrane region" description="Helical" evidence="8">
    <location>
        <begin position="390"/>
        <end position="407"/>
    </location>
</feature>
<evidence type="ECO:0000256" key="2">
    <source>
        <dbReference type="ARBA" id="ARBA00022475"/>
    </source>
</evidence>
<keyword evidence="3" id="KW-0328">Glycosyltransferase</keyword>
<feature type="domain" description="Glycosyltransferase RgtA/B/C/D-like" evidence="9">
    <location>
        <begin position="65"/>
        <end position="226"/>
    </location>
</feature>
<dbReference type="AlphaFoldDB" id="A0A5R8XYQ7"/>
<keyword evidence="7 8" id="KW-0472">Membrane</keyword>
<dbReference type="PANTHER" id="PTHR33908">
    <property type="entry name" value="MANNOSYLTRANSFERASE YKCB-RELATED"/>
    <property type="match status" value="1"/>
</dbReference>
<evidence type="ECO:0000256" key="8">
    <source>
        <dbReference type="SAM" id="Phobius"/>
    </source>
</evidence>
<protein>
    <submittedName>
        <fullName evidence="10">Glycosyltransferase family 39 protein</fullName>
    </submittedName>
</protein>
<dbReference type="GO" id="GO:0005886">
    <property type="term" value="C:plasma membrane"/>
    <property type="evidence" value="ECO:0007669"/>
    <property type="project" value="UniProtKB-SubCell"/>
</dbReference>
<dbReference type="Pfam" id="PF13231">
    <property type="entry name" value="PMT_2"/>
    <property type="match status" value="1"/>
</dbReference>
<feature type="transmembrane region" description="Helical" evidence="8">
    <location>
        <begin position="169"/>
        <end position="197"/>
    </location>
</feature>
<dbReference type="Proteomes" id="UP000308901">
    <property type="component" value="Unassembled WGS sequence"/>
</dbReference>
<evidence type="ECO:0000259" key="9">
    <source>
        <dbReference type="Pfam" id="PF13231"/>
    </source>
</evidence>
<evidence type="ECO:0000256" key="1">
    <source>
        <dbReference type="ARBA" id="ARBA00004651"/>
    </source>
</evidence>
<evidence type="ECO:0000256" key="6">
    <source>
        <dbReference type="ARBA" id="ARBA00022989"/>
    </source>
</evidence>
<keyword evidence="6 8" id="KW-1133">Transmembrane helix</keyword>
<dbReference type="InterPro" id="IPR038731">
    <property type="entry name" value="RgtA/B/C-like"/>
</dbReference>
<name>A0A5R8XYQ7_9BACT</name>
<evidence type="ECO:0000256" key="4">
    <source>
        <dbReference type="ARBA" id="ARBA00022679"/>
    </source>
</evidence>
<gene>
    <name evidence="10" type="ORF">FDK22_13345</name>
</gene>
<dbReference type="InterPro" id="IPR050297">
    <property type="entry name" value="LipidA_mod_glycosyltrf_83"/>
</dbReference>
<feature type="transmembrane region" description="Helical" evidence="8">
    <location>
        <begin position="419"/>
        <end position="438"/>
    </location>
</feature>
<feature type="transmembrane region" description="Helical" evidence="8">
    <location>
        <begin position="318"/>
        <end position="338"/>
    </location>
</feature>
<dbReference type="RefSeq" id="WP_138153478.1">
    <property type="nucleotide sequence ID" value="NZ_VANU01000006.1"/>
</dbReference>
<evidence type="ECO:0000313" key="11">
    <source>
        <dbReference type="Proteomes" id="UP000308901"/>
    </source>
</evidence>
<dbReference type="GO" id="GO:0016763">
    <property type="term" value="F:pentosyltransferase activity"/>
    <property type="evidence" value="ECO:0007669"/>
    <property type="project" value="TreeGrafter"/>
</dbReference>
<feature type="transmembrane region" description="Helical" evidence="8">
    <location>
        <begin position="12"/>
        <end position="33"/>
    </location>
</feature>
<dbReference type="OrthoDB" id="9815691at2"/>
<feature type="transmembrane region" description="Helical" evidence="8">
    <location>
        <begin position="93"/>
        <end position="111"/>
    </location>
</feature>
<reference evidence="10 11" key="1">
    <citation type="submission" date="2019-05" db="EMBL/GenBank/DDBJ databases">
        <title>Arcobacter sp. nov., isolated from sea sediment.</title>
        <authorList>
            <person name="Kim W."/>
        </authorList>
    </citation>
    <scope>NUCLEOTIDE SEQUENCE [LARGE SCALE GENOMIC DNA]</scope>
    <source>
        <strain evidence="10 11">CAU 1517</strain>
    </source>
</reference>
<proteinExistence type="predicted"/>